<dbReference type="SUPFAM" id="SSF55874">
    <property type="entry name" value="ATPase domain of HSP90 chaperone/DNA topoisomerase II/histidine kinase"/>
    <property type="match status" value="1"/>
</dbReference>
<dbReference type="EMBL" id="BHZC01000001">
    <property type="protein sequence ID" value="GCD35665.1"/>
    <property type="molecule type" value="Genomic_DNA"/>
</dbReference>
<gene>
    <name evidence="3" type="ORF">OEIGOIKO_03411</name>
</gene>
<accession>A0A7U9PYU4</accession>
<keyword evidence="1" id="KW-0723">Serine/threonine-protein kinase</keyword>
<keyword evidence="3" id="KW-0418">Kinase</keyword>
<dbReference type="InterPro" id="IPR050267">
    <property type="entry name" value="Anti-sigma-factor_SerPK"/>
</dbReference>
<dbReference type="Pfam" id="PF13581">
    <property type="entry name" value="HATPase_c_2"/>
    <property type="match status" value="1"/>
</dbReference>
<dbReference type="Gene3D" id="3.30.565.10">
    <property type="entry name" value="Histidine kinase-like ATPase, C-terminal domain"/>
    <property type="match status" value="1"/>
</dbReference>
<dbReference type="PANTHER" id="PTHR35526:SF3">
    <property type="entry name" value="ANTI-SIGMA-F FACTOR RSBW"/>
    <property type="match status" value="1"/>
</dbReference>
<dbReference type="InterPro" id="IPR036890">
    <property type="entry name" value="HATPase_C_sf"/>
</dbReference>
<evidence type="ECO:0000313" key="4">
    <source>
        <dbReference type="Proteomes" id="UP000287830"/>
    </source>
</evidence>
<keyword evidence="3" id="KW-0808">Transferase</keyword>
<feature type="domain" description="Histidine kinase/HSP90-like ATPase" evidence="2">
    <location>
        <begin position="46"/>
        <end position="132"/>
    </location>
</feature>
<evidence type="ECO:0000256" key="1">
    <source>
        <dbReference type="ARBA" id="ARBA00022527"/>
    </source>
</evidence>
<name>A0A7U9PYU4_9ACTN</name>
<dbReference type="AlphaFoldDB" id="A0A7U9PYU4"/>
<proteinExistence type="predicted"/>
<dbReference type="RefSeq" id="WP_244955178.1">
    <property type="nucleotide sequence ID" value="NZ_BHZC01000001.1"/>
</dbReference>
<evidence type="ECO:0000313" key="3">
    <source>
        <dbReference type="EMBL" id="GCD35665.1"/>
    </source>
</evidence>
<comment type="caution">
    <text evidence="3">The sequence shown here is derived from an EMBL/GenBank/DDBJ whole genome shotgun (WGS) entry which is preliminary data.</text>
</comment>
<dbReference type="Proteomes" id="UP000287830">
    <property type="component" value="Unassembled WGS sequence"/>
</dbReference>
<reference evidence="3 4" key="1">
    <citation type="submission" date="2018-11" db="EMBL/GenBank/DDBJ databases">
        <title>Whole genome sequence of Streptomyces chrestomyceticus NBRC 13444(T).</title>
        <authorList>
            <person name="Komaki H."/>
            <person name="Tamura T."/>
        </authorList>
    </citation>
    <scope>NUCLEOTIDE SEQUENCE [LARGE SCALE GENOMIC DNA]</scope>
    <source>
        <strain evidence="3 4">NBRC 13444</strain>
    </source>
</reference>
<dbReference type="InterPro" id="IPR003594">
    <property type="entry name" value="HATPase_dom"/>
</dbReference>
<organism evidence="3 4">
    <name type="scientific">Streptomyces chrestomyceticus JCM 4735</name>
    <dbReference type="NCBI Taxonomy" id="1306181"/>
    <lineage>
        <taxon>Bacteria</taxon>
        <taxon>Bacillati</taxon>
        <taxon>Actinomycetota</taxon>
        <taxon>Actinomycetes</taxon>
        <taxon>Kitasatosporales</taxon>
        <taxon>Streptomycetaceae</taxon>
        <taxon>Streptomyces</taxon>
    </lineage>
</organism>
<dbReference type="GO" id="GO:0004674">
    <property type="term" value="F:protein serine/threonine kinase activity"/>
    <property type="evidence" value="ECO:0007669"/>
    <property type="project" value="UniProtKB-KW"/>
</dbReference>
<evidence type="ECO:0000259" key="2">
    <source>
        <dbReference type="Pfam" id="PF13581"/>
    </source>
</evidence>
<dbReference type="CDD" id="cd16936">
    <property type="entry name" value="HATPase_RsbW-like"/>
    <property type="match status" value="1"/>
</dbReference>
<dbReference type="PANTHER" id="PTHR35526">
    <property type="entry name" value="ANTI-SIGMA-F FACTOR RSBW-RELATED"/>
    <property type="match status" value="1"/>
</dbReference>
<dbReference type="GeneID" id="95622327"/>
<sequence length="136" mass="14456">MQMLSPLQRVLRAEYLLPPAARSASWARRLTGLYLDRPGSACYLVDTDAAQLVVTELVSNATRHARSDCRLRLCGGGGFLSIEVHDDDPAHPQARPATADDEGGRGLFLVDALSTDLTVLDDPGGGKTVRATLAAA</sequence>
<protein>
    <submittedName>
        <fullName evidence="3">Histidine kinase</fullName>
    </submittedName>
</protein>